<keyword evidence="3" id="KW-0479">Metal-binding</keyword>
<dbReference type="GO" id="GO:0016705">
    <property type="term" value="F:oxidoreductase activity, acting on paired donors, with incorporation or reduction of molecular oxygen"/>
    <property type="evidence" value="ECO:0007669"/>
    <property type="project" value="InterPro"/>
</dbReference>
<dbReference type="InterPro" id="IPR050196">
    <property type="entry name" value="Cytochrome_P450_Monoox"/>
</dbReference>
<evidence type="ECO:0000256" key="3">
    <source>
        <dbReference type="ARBA" id="ARBA00022723"/>
    </source>
</evidence>
<accession>A0AAX3W4I8</accession>
<dbReference type="InterPro" id="IPR001128">
    <property type="entry name" value="Cyt_P450"/>
</dbReference>
<keyword evidence="4" id="KW-0560">Oxidoreductase</keyword>
<organism evidence="7 8">
    <name type="scientific">Mammaliicoccus lentus</name>
    <name type="common">Staphylococcus lentus</name>
    <dbReference type="NCBI Taxonomy" id="42858"/>
    <lineage>
        <taxon>Bacteria</taxon>
        <taxon>Bacillati</taxon>
        <taxon>Bacillota</taxon>
        <taxon>Bacilli</taxon>
        <taxon>Bacillales</taxon>
        <taxon>Staphylococcaceae</taxon>
        <taxon>Mammaliicoccus</taxon>
    </lineage>
</organism>
<evidence type="ECO:0000256" key="1">
    <source>
        <dbReference type="ARBA" id="ARBA00010617"/>
    </source>
</evidence>
<gene>
    <name evidence="7" type="ORF">PYH69_00650</name>
</gene>
<dbReference type="Gene3D" id="1.10.630.10">
    <property type="entry name" value="Cytochrome P450"/>
    <property type="match status" value="1"/>
</dbReference>
<dbReference type="GO" id="GO:0020037">
    <property type="term" value="F:heme binding"/>
    <property type="evidence" value="ECO:0007669"/>
    <property type="project" value="InterPro"/>
</dbReference>
<dbReference type="RefSeq" id="WP_282862404.1">
    <property type="nucleotide sequence ID" value="NZ_CP118848.1"/>
</dbReference>
<dbReference type="GO" id="GO:0004497">
    <property type="term" value="F:monooxygenase activity"/>
    <property type="evidence" value="ECO:0007669"/>
    <property type="project" value="UniProtKB-KW"/>
</dbReference>
<evidence type="ECO:0000256" key="4">
    <source>
        <dbReference type="ARBA" id="ARBA00023002"/>
    </source>
</evidence>
<dbReference type="InterPro" id="IPR036396">
    <property type="entry name" value="Cyt_P450_sf"/>
</dbReference>
<reference evidence="7" key="1">
    <citation type="journal article" date="2023" name="Antibiotics">
        <title>Prevalence and Molecular Characterization of Methicillin-Resistant Staphylococci (MRS) and Mammaliicocci (MRM) in Dromedary Camels from Algeria: First Detection of SCCmec-mecC Hybrid in Methicillin-Resistant Mammaliicoccus lentus.</title>
        <authorList>
            <person name="Belhout C."/>
            <person name="Boyen F."/>
            <person name="Vereecke N."/>
            <person name="Theuns S."/>
            <person name="Taibi N."/>
            <person name="Stegger M."/>
            <person name="de la Fe-Rodriguez P.Y."/>
            <person name="Bouayad L."/>
            <person name="Elgroud R."/>
            <person name="Butaye P."/>
        </authorList>
    </citation>
    <scope>NUCLEOTIDE SEQUENCE</scope>
    <source>
        <strain evidence="7">7048</strain>
    </source>
</reference>
<evidence type="ECO:0000313" key="7">
    <source>
        <dbReference type="EMBL" id="WHI60188.1"/>
    </source>
</evidence>
<comment type="similarity">
    <text evidence="1">Belongs to the cytochrome P450 family.</text>
</comment>
<dbReference type="GO" id="GO:0005506">
    <property type="term" value="F:iron ion binding"/>
    <property type="evidence" value="ECO:0007669"/>
    <property type="project" value="InterPro"/>
</dbReference>
<dbReference type="PANTHER" id="PTHR24291:SF50">
    <property type="entry name" value="BIFUNCTIONAL ALBAFLAVENONE MONOOXYGENASE_TERPENE SYNTHASE"/>
    <property type="match status" value="1"/>
</dbReference>
<name>A0AAX3W4I8_MAMLE</name>
<dbReference type="Pfam" id="PF00067">
    <property type="entry name" value="p450"/>
    <property type="match status" value="2"/>
</dbReference>
<keyword evidence="6" id="KW-0503">Monooxygenase</keyword>
<dbReference type="AlphaFoldDB" id="A0AAX3W4I8"/>
<keyword evidence="5" id="KW-0408">Iron</keyword>
<proteinExistence type="inferred from homology"/>
<protein>
    <submittedName>
        <fullName evidence="7">Cytochrome P450</fullName>
    </submittedName>
</protein>
<dbReference type="SUPFAM" id="SSF48264">
    <property type="entry name" value="Cytochrome P450"/>
    <property type="match status" value="1"/>
</dbReference>
<sequence>MKIIELRHTNGIKHLREFKKNPDKFFKTYIQNDIDALKIKVFSLDYYIIISPKLIESFMKDVNNVIKPPEEIKRNSLLLGSGIINTNPPIWNSKKKKIQNTFHPSKINLFLSNDIEDIIIKEISNSKINDIDYLITKITLKIICNYLFGRGLSEQQTISINKAVQNVIDYYYNSQFNIVSKLLKRNTHKSDIKLLRTQVEYISSFDSSFIKGLKESDFSPEEIYDEIITALIVGYDSVKNSINTTLKIIYTSDSLLEDLRDDKVNLKNVIYESLRLYPPAWTISRQTQVDKYIENIKFDKYSNIIISPWITHRISFPDNPFDYDYTRWDNEDLYKKIGSVAK</sequence>
<dbReference type="EMBL" id="CP118848">
    <property type="protein sequence ID" value="WHI60188.1"/>
    <property type="molecule type" value="Genomic_DNA"/>
</dbReference>
<keyword evidence="2" id="KW-0349">Heme</keyword>
<dbReference type="PANTHER" id="PTHR24291">
    <property type="entry name" value="CYTOCHROME P450 FAMILY 4"/>
    <property type="match status" value="1"/>
</dbReference>
<dbReference type="Proteomes" id="UP001223261">
    <property type="component" value="Chromosome"/>
</dbReference>
<evidence type="ECO:0000256" key="2">
    <source>
        <dbReference type="ARBA" id="ARBA00022617"/>
    </source>
</evidence>
<evidence type="ECO:0000256" key="6">
    <source>
        <dbReference type="ARBA" id="ARBA00023033"/>
    </source>
</evidence>
<evidence type="ECO:0000256" key="5">
    <source>
        <dbReference type="ARBA" id="ARBA00023004"/>
    </source>
</evidence>
<evidence type="ECO:0000313" key="8">
    <source>
        <dbReference type="Proteomes" id="UP001223261"/>
    </source>
</evidence>